<protein>
    <submittedName>
        <fullName evidence="3">Nucleotide-binding universal stress protein, UspA family</fullName>
    </submittedName>
</protein>
<dbReference type="SUPFAM" id="SSF52402">
    <property type="entry name" value="Adenine nucleotide alpha hydrolases-like"/>
    <property type="match status" value="1"/>
</dbReference>
<evidence type="ECO:0000259" key="2">
    <source>
        <dbReference type="Pfam" id="PF00582"/>
    </source>
</evidence>
<dbReference type="PANTHER" id="PTHR46268">
    <property type="entry name" value="STRESS RESPONSE PROTEIN NHAX"/>
    <property type="match status" value="1"/>
</dbReference>
<feature type="domain" description="UspA" evidence="2">
    <location>
        <begin position="3"/>
        <end position="175"/>
    </location>
</feature>
<dbReference type="Pfam" id="PF00582">
    <property type="entry name" value="Usp"/>
    <property type="match status" value="1"/>
</dbReference>
<reference evidence="3 4" key="1">
    <citation type="submission" date="2016-11" db="EMBL/GenBank/DDBJ databases">
        <authorList>
            <person name="Varghese N."/>
            <person name="Submissions S."/>
        </authorList>
    </citation>
    <scope>NUCLEOTIDE SEQUENCE [LARGE SCALE GENOMIC DNA]</scope>
    <source>
        <strain evidence="3 4">DSM 28249</strain>
    </source>
</reference>
<dbReference type="InterPro" id="IPR014729">
    <property type="entry name" value="Rossmann-like_a/b/a_fold"/>
</dbReference>
<evidence type="ECO:0000313" key="3">
    <source>
        <dbReference type="EMBL" id="SHM47782.1"/>
    </source>
</evidence>
<evidence type="ECO:0000256" key="1">
    <source>
        <dbReference type="ARBA" id="ARBA00008791"/>
    </source>
</evidence>
<evidence type="ECO:0000313" key="4">
    <source>
        <dbReference type="Proteomes" id="UP000322545"/>
    </source>
</evidence>
<dbReference type="InterPro" id="IPR006016">
    <property type="entry name" value="UspA"/>
</dbReference>
<dbReference type="Proteomes" id="UP000322545">
    <property type="component" value="Unassembled WGS sequence"/>
</dbReference>
<proteinExistence type="inferred from homology"/>
<dbReference type="Gene3D" id="3.40.50.620">
    <property type="entry name" value="HUPs"/>
    <property type="match status" value="1"/>
</dbReference>
<dbReference type="RefSeq" id="WP_149780278.1">
    <property type="nucleotide sequence ID" value="NZ_FRCB01000008.1"/>
</dbReference>
<organism evidence="3 4">
    <name type="scientific">Roseovarius litoreus</name>
    <dbReference type="NCBI Taxonomy" id="1155722"/>
    <lineage>
        <taxon>Bacteria</taxon>
        <taxon>Pseudomonadati</taxon>
        <taxon>Pseudomonadota</taxon>
        <taxon>Alphaproteobacteria</taxon>
        <taxon>Rhodobacterales</taxon>
        <taxon>Roseobacteraceae</taxon>
        <taxon>Roseovarius</taxon>
    </lineage>
</organism>
<dbReference type="AlphaFoldDB" id="A0A1M7J4B0"/>
<dbReference type="PRINTS" id="PR01438">
    <property type="entry name" value="UNVRSLSTRESS"/>
</dbReference>
<dbReference type="EMBL" id="FRCB01000008">
    <property type="protein sequence ID" value="SHM47782.1"/>
    <property type="molecule type" value="Genomic_DNA"/>
</dbReference>
<comment type="similarity">
    <text evidence="1">Belongs to the universal stress protein A family.</text>
</comment>
<dbReference type="CDD" id="cd00293">
    <property type="entry name" value="USP-like"/>
    <property type="match status" value="1"/>
</dbReference>
<keyword evidence="4" id="KW-1185">Reference proteome</keyword>
<dbReference type="PANTHER" id="PTHR46268:SF6">
    <property type="entry name" value="UNIVERSAL STRESS PROTEIN UP12"/>
    <property type="match status" value="1"/>
</dbReference>
<name>A0A1M7J4B0_9RHOB</name>
<dbReference type="InterPro" id="IPR006015">
    <property type="entry name" value="Universal_stress_UspA"/>
</dbReference>
<sequence length="175" mass="18735">MKTHIFVATDGSDTAAKAVDLAADLAARYDLDLTIGHVLHFGRPSEELQRMAHVEHMIEEVRAKAGVDFPNVPDTMLGLFAETRPGEESVRLVTLVGDEILRLAADQAANMGATKVKTMSSQGDTADAILDMAKEAGADMIVIGHRGLGRLKRAWLGSVAQKVLNTADCTVVSVR</sequence>
<accession>A0A1M7J4B0</accession>
<gene>
    <name evidence="3" type="ORF">SAMN05443432_10837</name>
</gene>